<proteinExistence type="predicted"/>
<comment type="caution">
    <text evidence="1">The sequence shown here is derived from an EMBL/GenBank/DDBJ whole genome shotgun (WGS) entry which is preliminary data.</text>
</comment>
<name>A0ABW3E033_9ACTN</name>
<evidence type="ECO:0000313" key="2">
    <source>
        <dbReference type="Proteomes" id="UP001597024"/>
    </source>
</evidence>
<accession>A0ABW3E033</accession>
<dbReference type="EMBL" id="JBHTHX010001843">
    <property type="protein sequence ID" value="MFD0889451.1"/>
    <property type="molecule type" value="Genomic_DNA"/>
</dbReference>
<organism evidence="1 2">
    <name type="scientific">Streptosporangium algeriense</name>
    <dbReference type="NCBI Taxonomy" id="1682748"/>
    <lineage>
        <taxon>Bacteria</taxon>
        <taxon>Bacillati</taxon>
        <taxon>Actinomycetota</taxon>
        <taxon>Actinomycetes</taxon>
        <taxon>Streptosporangiales</taxon>
        <taxon>Streptosporangiaceae</taxon>
        <taxon>Streptosporangium</taxon>
    </lineage>
</organism>
<sequence length="113" mass="12135">MATKTKVPTKAMVEQQARITVIKEAMLHGTAMSINGIDGHWNTAGDVWTADDPTAGKTLILVRISDAEEEEVNGVARQVEDTCNLTARRRSTVGMILVENDTSAFKAAALHAA</sequence>
<keyword evidence="2" id="KW-1185">Reference proteome</keyword>
<dbReference type="Proteomes" id="UP001597024">
    <property type="component" value="Unassembled WGS sequence"/>
</dbReference>
<gene>
    <name evidence="1" type="ORF">ACFQ08_33365</name>
</gene>
<evidence type="ECO:0000313" key="1">
    <source>
        <dbReference type="EMBL" id="MFD0889451.1"/>
    </source>
</evidence>
<protein>
    <submittedName>
        <fullName evidence="1">Uncharacterized protein</fullName>
    </submittedName>
</protein>
<feature type="non-terminal residue" evidence="1">
    <location>
        <position position="113"/>
    </location>
</feature>
<reference evidence="2" key="1">
    <citation type="journal article" date="2019" name="Int. J. Syst. Evol. Microbiol.">
        <title>The Global Catalogue of Microorganisms (GCM) 10K type strain sequencing project: providing services to taxonomists for standard genome sequencing and annotation.</title>
        <authorList>
            <consortium name="The Broad Institute Genomics Platform"/>
            <consortium name="The Broad Institute Genome Sequencing Center for Infectious Disease"/>
            <person name="Wu L."/>
            <person name="Ma J."/>
        </authorList>
    </citation>
    <scope>NUCLEOTIDE SEQUENCE [LARGE SCALE GENOMIC DNA]</scope>
    <source>
        <strain evidence="2">CCUG 62974</strain>
    </source>
</reference>